<keyword evidence="2" id="KW-1133">Transmembrane helix</keyword>
<name>A0A9P5UGI0_9AGAR</name>
<reference evidence="4" key="1">
    <citation type="submission" date="2020-11" db="EMBL/GenBank/DDBJ databases">
        <authorList>
            <consortium name="DOE Joint Genome Institute"/>
            <person name="Ahrendt S."/>
            <person name="Riley R."/>
            <person name="Andreopoulos W."/>
            <person name="Labutti K."/>
            <person name="Pangilinan J."/>
            <person name="Ruiz-Duenas F.J."/>
            <person name="Barrasa J.M."/>
            <person name="Sanchez-Garcia M."/>
            <person name="Camarero S."/>
            <person name="Miyauchi S."/>
            <person name="Serrano A."/>
            <person name="Linde D."/>
            <person name="Babiker R."/>
            <person name="Drula E."/>
            <person name="Ayuso-Fernandez I."/>
            <person name="Pacheco R."/>
            <person name="Padilla G."/>
            <person name="Ferreira P."/>
            <person name="Barriuso J."/>
            <person name="Kellner H."/>
            <person name="Castanera R."/>
            <person name="Alfaro M."/>
            <person name="Ramirez L."/>
            <person name="Pisabarro A.G."/>
            <person name="Kuo A."/>
            <person name="Tritt A."/>
            <person name="Lipzen A."/>
            <person name="He G."/>
            <person name="Yan M."/>
            <person name="Ng V."/>
            <person name="Cullen D."/>
            <person name="Martin F."/>
            <person name="Rosso M.-N."/>
            <person name="Henrissat B."/>
            <person name="Hibbett D."/>
            <person name="Martinez A.T."/>
            <person name="Grigoriev I.V."/>
        </authorList>
    </citation>
    <scope>NUCLEOTIDE SEQUENCE</scope>
    <source>
        <strain evidence="4">AH 40177</strain>
    </source>
</reference>
<dbReference type="EMBL" id="JADNRY010000001">
    <property type="protein sequence ID" value="KAF9078469.1"/>
    <property type="molecule type" value="Genomic_DNA"/>
</dbReference>
<evidence type="ECO:0000313" key="5">
    <source>
        <dbReference type="Proteomes" id="UP000772434"/>
    </source>
</evidence>
<dbReference type="AlphaFoldDB" id="A0A9P5UGI0"/>
<feature type="transmembrane region" description="Helical" evidence="2">
    <location>
        <begin position="46"/>
        <end position="68"/>
    </location>
</feature>
<accession>A0A9P5UGI0</accession>
<dbReference type="Pfam" id="PF20152">
    <property type="entry name" value="DUF6534"/>
    <property type="match status" value="1"/>
</dbReference>
<dbReference type="OrthoDB" id="2681808at2759"/>
<protein>
    <recommendedName>
        <fullName evidence="3">DUF6534 domain-containing protein</fullName>
    </recommendedName>
</protein>
<feature type="transmembrane region" description="Helical" evidence="2">
    <location>
        <begin position="190"/>
        <end position="216"/>
    </location>
</feature>
<dbReference type="InterPro" id="IPR045339">
    <property type="entry name" value="DUF6534"/>
</dbReference>
<comment type="caution">
    <text evidence="4">The sequence shown here is derived from an EMBL/GenBank/DDBJ whole genome shotgun (WGS) entry which is preliminary data.</text>
</comment>
<evidence type="ECO:0000313" key="4">
    <source>
        <dbReference type="EMBL" id="KAF9078469.1"/>
    </source>
</evidence>
<evidence type="ECO:0000256" key="2">
    <source>
        <dbReference type="SAM" id="Phobius"/>
    </source>
</evidence>
<sequence length="462" mass="51126">MSHISAVTGQLLRSVDGRGILNLALRNIDPDSSPDEFSALTDVPLFLGYMISYFLSGIFVVQVFMYYISFRRTDPTYMKLTVFAVFFVEFLSSAFATMIVIYSIIDAGYLSFSIALWGFKIVAILCGIASSMVHTFYCWRIHILGGSWMIIAVIMVLSVVQCVMVSLSGFGAFQDDGVLEAGTQTMHDPALLSINVLWLAGSAVCDIIISSTILRLQNRILKHLKTDRLATRVERVMSVAVDTGMITAIAAGIELLFFLVLRDSLVHFILFYTLPKLYSNCLMATLNARLMVPGRGFRESASIDETDDPFFYKFSSSGVEINVQTATSRSSVLNIMQQSGGGAEFSPKRNSIMDLKSHDIERDAKTMDAFQDHLIPVVNFVSDSPPTNVPNTTMKRYTLMDSSIPSAPKPERMLRHLSSPNILAFPHAKSTPQSNHEHAYSGGDHLSLKLEPLRAPEATLQP</sequence>
<feature type="transmembrane region" description="Helical" evidence="2">
    <location>
        <begin position="236"/>
        <end position="259"/>
    </location>
</feature>
<evidence type="ECO:0000256" key="1">
    <source>
        <dbReference type="SAM" id="MobiDB-lite"/>
    </source>
</evidence>
<proteinExistence type="predicted"/>
<evidence type="ECO:0000259" key="3">
    <source>
        <dbReference type="Pfam" id="PF20152"/>
    </source>
</evidence>
<dbReference type="Proteomes" id="UP000772434">
    <property type="component" value="Unassembled WGS sequence"/>
</dbReference>
<gene>
    <name evidence="4" type="ORF">BDP27DRAFT_1440917</name>
</gene>
<feature type="region of interest" description="Disordered" evidence="1">
    <location>
        <begin position="426"/>
        <end position="462"/>
    </location>
</feature>
<dbReference type="PANTHER" id="PTHR40465:SF1">
    <property type="entry name" value="DUF6534 DOMAIN-CONTAINING PROTEIN"/>
    <property type="match status" value="1"/>
</dbReference>
<feature type="transmembrane region" description="Helical" evidence="2">
    <location>
        <begin position="80"/>
        <end position="105"/>
    </location>
</feature>
<feature type="domain" description="DUF6534" evidence="3">
    <location>
        <begin position="202"/>
        <end position="289"/>
    </location>
</feature>
<feature type="transmembrane region" description="Helical" evidence="2">
    <location>
        <begin position="149"/>
        <end position="170"/>
    </location>
</feature>
<dbReference type="PANTHER" id="PTHR40465">
    <property type="entry name" value="CHROMOSOME 1, WHOLE GENOME SHOTGUN SEQUENCE"/>
    <property type="match status" value="1"/>
</dbReference>
<keyword evidence="2" id="KW-0472">Membrane</keyword>
<feature type="transmembrane region" description="Helical" evidence="2">
    <location>
        <begin position="117"/>
        <end position="137"/>
    </location>
</feature>
<keyword evidence="5" id="KW-1185">Reference proteome</keyword>
<keyword evidence="2" id="KW-0812">Transmembrane</keyword>
<organism evidence="4 5">
    <name type="scientific">Rhodocollybia butyracea</name>
    <dbReference type="NCBI Taxonomy" id="206335"/>
    <lineage>
        <taxon>Eukaryota</taxon>
        <taxon>Fungi</taxon>
        <taxon>Dikarya</taxon>
        <taxon>Basidiomycota</taxon>
        <taxon>Agaricomycotina</taxon>
        <taxon>Agaricomycetes</taxon>
        <taxon>Agaricomycetidae</taxon>
        <taxon>Agaricales</taxon>
        <taxon>Marasmiineae</taxon>
        <taxon>Omphalotaceae</taxon>
        <taxon>Rhodocollybia</taxon>
    </lineage>
</organism>